<dbReference type="EMBL" id="BQKB01000099">
    <property type="protein sequence ID" value="GJM54345.1"/>
    <property type="molecule type" value="Genomic_DNA"/>
</dbReference>
<gene>
    <name evidence="1" type="ORF">RCZ15_25320</name>
    <name evidence="2" type="ORF">RCZ16_26610</name>
</gene>
<protein>
    <submittedName>
        <fullName evidence="1">Uncharacterized protein</fullName>
    </submittedName>
</protein>
<dbReference type="AlphaFoldDB" id="A0AAV5AXU6"/>
<evidence type="ECO:0000313" key="3">
    <source>
        <dbReference type="Proteomes" id="UP001207736"/>
    </source>
</evidence>
<name>A0AAV5AXU6_9FLAO</name>
<dbReference type="Proteomes" id="UP001208692">
    <property type="component" value="Unassembled WGS sequence"/>
</dbReference>
<comment type="caution">
    <text evidence="1">The sequence shown here is derived from an EMBL/GenBank/DDBJ whole genome shotgun (WGS) entry which is preliminary data.</text>
</comment>
<reference evidence="1 4" key="1">
    <citation type="submission" date="2021-11" db="EMBL/GenBank/DDBJ databases">
        <title>Draft genome sequence of Capnocytophaga sp. strain KC07075 isolated from cat oral cavity.</title>
        <authorList>
            <person name="Suzuki M."/>
            <person name="Imaoka K."/>
            <person name="Kimura M."/>
            <person name="Morikawa S."/>
            <person name="Maeda K."/>
        </authorList>
    </citation>
    <scope>NUCLEOTIDE SEQUENCE</scope>
    <source>
        <strain evidence="1">KC07075</strain>
        <strain evidence="2 4">KC07079</strain>
    </source>
</reference>
<proteinExistence type="predicted"/>
<dbReference type="RefSeq" id="WP_264847826.1">
    <property type="nucleotide sequence ID" value="NZ_BPMA01000090.1"/>
</dbReference>
<evidence type="ECO:0000313" key="2">
    <source>
        <dbReference type="EMBL" id="GJM54345.1"/>
    </source>
</evidence>
<organism evidence="1 3">
    <name type="scientific">Capnocytophaga catalasegens</name>
    <dbReference type="NCBI Taxonomy" id="1004260"/>
    <lineage>
        <taxon>Bacteria</taxon>
        <taxon>Pseudomonadati</taxon>
        <taxon>Bacteroidota</taxon>
        <taxon>Flavobacteriia</taxon>
        <taxon>Flavobacteriales</taxon>
        <taxon>Flavobacteriaceae</taxon>
        <taxon>Capnocytophaga</taxon>
    </lineage>
</organism>
<evidence type="ECO:0000313" key="4">
    <source>
        <dbReference type="Proteomes" id="UP001208692"/>
    </source>
</evidence>
<dbReference type="EMBL" id="BQKA01000065">
    <property type="protein sequence ID" value="GJM51559.1"/>
    <property type="molecule type" value="Genomic_DNA"/>
</dbReference>
<accession>A0AAV5AXU6</accession>
<sequence length="116" mass="13826">MNEVETLKNQVETLKQDLRKPEDKVLHLIDAICFNQTNKSLKTNLLNEMFEYLTDDDLNEVAKKHQTSTIYVYSVLRGKNTNENIINSLYDKTLKNKTDFFRNYEKMLNELKQIEY</sequence>
<keyword evidence="4" id="KW-1185">Reference proteome</keyword>
<evidence type="ECO:0000313" key="1">
    <source>
        <dbReference type="EMBL" id="GJM51559.1"/>
    </source>
</evidence>
<dbReference type="Proteomes" id="UP001207736">
    <property type="component" value="Unassembled WGS sequence"/>
</dbReference>